<accession>A0ACD5AAK8</accession>
<evidence type="ECO:0000313" key="1">
    <source>
        <dbReference type="EMBL" id="WWQ63964.1"/>
    </source>
</evidence>
<proteinExistence type="predicted"/>
<evidence type="ECO:0000313" key="2">
    <source>
        <dbReference type="Proteomes" id="UP001432251"/>
    </source>
</evidence>
<organism evidence="1 2">
    <name type="scientific">Streptomyces citrinus</name>
    <dbReference type="NCBI Taxonomy" id="3118173"/>
    <lineage>
        <taxon>Bacteria</taxon>
        <taxon>Bacillati</taxon>
        <taxon>Actinomycetota</taxon>
        <taxon>Actinomycetes</taxon>
        <taxon>Kitasatosporales</taxon>
        <taxon>Streptomycetaceae</taxon>
        <taxon>Streptomyces</taxon>
    </lineage>
</organism>
<protein>
    <submittedName>
        <fullName evidence="1">HtaA domain-containing protein</fullName>
    </submittedName>
</protein>
<name>A0ACD5AAK8_9ACTN</name>
<keyword evidence="2" id="KW-1185">Reference proteome</keyword>
<dbReference type="Proteomes" id="UP001432251">
    <property type="component" value="Chromosome"/>
</dbReference>
<sequence length="979" mass="97530">MPRRARTRVLAAALFAALLGALLPATGAHAAARTVAGGRLDWGVKSSFQSYITGPIAEGSYSLTGGAATVGASRFRFHSATGSYDGATGAFSSSFSGGVHFVGHRKSDGTYELDLTISRPTVRITGGSGTLYVDVVGRAKGTGTVTSSRQVPFATLALGGIDMRGDEDSTRTVTLNDVPATLTSQGATSFAGYYTAGTALDPISLSADVAPKKTEPSATATKKAASDDRKKPQHDTSGKLRDGAVDWGVRRTFREYVTGDIAQGEWTLSGGAQDGGALFRFPKGEGSYDPKKRTLDAAFTGSVRFTGKHGLDLLLTDPTVAVENGTGTLRADVTRGAKTAEDTALVTFAVPTLAAQDGLVRVDEAPAKLTAAGAKAFGGLYRAGAAMDPVSLAVALDADATLPALPDLGSSASPSPAPKASTAAKSTAAQPRSGLSGERSPGSSRPWPPSWPGPPPSSPARDAAPPEPSTRRRIMALTRHPIALAAATAVALGAGAIAVPALASAAGKPATIELKDGTLDWGVKQSFRTYVTGMAAGKIEASGGATQAADNGPFTFTGGAGSYDTTTHGTDTGFEGAVRFASTAHGFDIEIGDVKVVTSGTTGHIDADVTLNGTVRNDIEFATLDLSAVKPATGAGGAMTFKDIPATLTAEGATAFNGMYKAGTALDAATLTVTPAASSPSPSAPAPSTSAPASPSPTASATPSGKPSTSAPATTKPTATGAAAASGDIVDGTLDWGVKESFRTYITGPVAHGKVELTGGAAKNGSVYRFGDASGSYDAASTSLDARFAGTVRFLGHATDGAYALDLRFGDLRVTAKGTGGRLVADVSSKDMDSGKVTMYDDLTVATLKVGSGDLTATGDIVELDGATATLTADGAKAFGGFYQAGAALDPVTAAVSLDEDATLPSGSDGGTTGGTAGTTGGTGGTSALGSTTGGGTGGSLAATGADVPAGPLAAAAALVVAAGAGTVFATRRRRTRQS</sequence>
<reference evidence="1" key="1">
    <citation type="journal article" date="2025" name="Int. J. Syst. Evol. Microbiol.">
        <title>Streptomyces citrinus sp. nov., with yellow diffusible pigment.</title>
        <authorList>
            <person name="He Y."/>
            <person name="Yang E."/>
            <person name="Xu J."/>
            <person name="Sun Y."/>
            <person name="Sun L."/>
        </authorList>
    </citation>
    <scope>NUCLEOTIDE SEQUENCE</scope>
    <source>
        <strain evidence="1">Q6</strain>
    </source>
</reference>
<gene>
    <name evidence="1" type="ORF">V2W30_11815</name>
</gene>
<dbReference type="EMBL" id="CP146022">
    <property type="protein sequence ID" value="WWQ63964.1"/>
    <property type="molecule type" value="Genomic_DNA"/>
</dbReference>